<feature type="domain" description="Peptidase A2" evidence="2">
    <location>
        <begin position="64"/>
        <end position="142"/>
    </location>
</feature>
<dbReference type="InterPro" id="IPR001995">
    <property type="entry name" value="Peptidase_A2_cat"/>
</dbReference>
<dbReference type="InterPro" id="IPR034122">
    <property type="entry name" value="Retropepsin-like_bacterial"/>
</dbReference>
<dbReference type="Proteomes" id="UP000196027">
    <property type="component" value="Chromosome"/>
</dbReference>
<dbReference type="Gene3D" id="2.40.70.10">
    <property type="entry name" value="Acid Proteases"/>
    <property type="match status" value="1"/>
</dbReference>
<dbReference type="EMBL" id="CP021425">
    <property type="protein sequence ID" value="ARU57635.1"/>
    <property type="molecule type" value="Genomic_DNA"/>
</dbReference>
<dbReference type="KEGG" id="ome:OLMES_3608"/>
<sequence>MAIIAWIVGMVLLTQLFGLWEKNQINPNRDPVSSTHATGTTTVSLKRNRYGHYLTAGAINNTHTTFLLDTGATQVVVPESLAESLKLPRQGYTTVQTANGQVQAIQTTIATLSIGDIRLYNVRAIINPAMNKNDETLLGMSVLKQLDFHQEGQYLTLTQQSR</sequence>
<keyword evidence="3" id="KW-0645">Protease</keyword>
<reference evidence="3 4" key="1">
    <citation type="submission" date="2017-05" db="EMBL/GenBank/DDBJ databases">
        <title>Genomic insights into alkan degradation activity of Oleiphilus messinensis.</title>
        <authorList>
            <person name="Kozyavkin S.A."/>
            <person name="Slesarev A.I."/>
            <person name="Golyshin P.N."/>
            <person name="Korzhenkov A."/>
            <person name="Golyshina O.N."/>
            <person name="Toshchakov S.V."/>
        </authorList>
    </citation>
    <scope>NUCLEOTIDE SEQUENCE [LARGE SCALE GENOMIC DNA]</scope>
    <source>
        <strain evidence="3 4">ME102</strain>
    </source>
</reference>
<dbReference type="Pfam" id="PF13975">
    <property type="entry name" value="gag-asp_proteas"/>
    <property type="match status" value="1"/>
</dbReference>
<dbReference type="OrthoDB" id="185963at2"/>
<dbReference type="SUPFAM" id="SSF50630">
    <property type="entry name" value="Acid proteases"/>
    <property type="match status" value="1"/>
</dbReference>
<dbReference type="GO" id="GO:0004190">
    <property type="term" value="F:aspartic-type endopeptidase activity"/>
    <property type="evidence" value="ECO:0007669"/>
    <property type="project" value="InterPro"/>
</dbReference>
<evidence type="ECO:0000313" key="3">
    <source>
        <dbReference type="EMBL" id="ARU57635.1"/>
    </source>
</evidence>
<keyword evidence="1" id="KW-0378">Hydrolase</keyword>
<accession>A0A1Y0IDR6</accession>
<evidence type="ECO:0000259" key="2">
    <source>
        <dbReference type="PROSITE" id="PS50175"/>
    </source>
</evidence>
<organism evidence="3 4">
    <name type="scientific">Oleiphilus messinensis</name>
    <dbReference type="NCBI Taxonomy" id="141451"/>
    <lineage>
        <taxon>Bacteria</taxon>
        <taxon>Pseudomonadati</taxon>
        <taxon>Pseudomonadota</taxon>
        <taxon>Gammaproteobacteria</taxon>
        <taxon>Oceanospirillales</taxon>
        <taxon>Oleiphilaceae</taxon>
        <taxon>Oleiphilus</taxon>
    </lineage>
</organism>
<protein>
    <submittedName>
        <fullName evidence="3">Aspartyl protease</fullName>
    </submittedName>
</protein>
<proteinExistence type="predicted"/>
<dbReference type="InterPro" id="IPR021109">
    <property type="entry name" value="Peptidase_aspartic_dom_sf"/>
</dbReference>
<keyword evidence="4" id="KW-1185">Reference proteome</keyword>
<dbReference type="CDD" id="cd05483">
    <property type="entry name" value="retropepsin_like_bacteria"/>
    <property type="match status" value="1"/>
</dbReference>
<evidence type="ECO:0000313" key="4">
    <source>
        <dbReference type="Proteomes" id="UP000196027"/>
    </source>
</evidence>
<dbReference type="InterPro" id="IPR011969">
    <property type="entry name" value="Clan_AA_Asp_peptidase_C"/>
</dbReference>
<evidence type="ECO:0000256" key="1">
    <source>
        <dbReference type="ARBA" id="ARBA00022801"/>
    </source>
</evidence>
<dbReference type="GO" id="GO:0006508">
    <property type="term" value="P:proteolysis"/>
    <property type="evidence" value="ECO:0007669"/>
    <property type="project" value="UniProtKB-KW"/>
</dbReference>
<name>A0A1Y0IDR6_9GAMM</name>
<gene>
    <name evidence="3" type="ORF">OLMES_3608</name>
</gene>
<dbReference type="AlphaFoldDB" id="A0A1Y0IDR6"/>
<dbReference type="PROSITE" id="PS50175">
    <property type="entry name" value="ASP_PROT_RETROV"/>
    <property type="match status" value="1"/>
</dbReference>
<dbReference type="NCBIfam" id="TIGR02281">
    <property type="entry name" value="clan_AA_DTGA"/>
    <property type="match status" value="1"/>
</dbReference>